<comment type="similarity">
    <text evidence="2 7">Belongs to the peptidase S41B family.</text>
</comment>
<evidence type="ECO:0000256" key="1">
    <source>
        <dbReference type="ARBA" id="ARBA00004496"/>
    </source>
</evidence>
<dbReference type="Gene3D" id="3.90.226.10">
    <property type="entry name" value="2-enoyl-CoA Hydratase, Chain A, domain 1"/>
    <property type="match status" value="1"/>
</dbReference>
<dbReference type="SMART" id="SM00245">
    <property type="entry name" value="TSPc"/>
    <property type="match status" value="1"/>
</dbReference>
<sequence length="1110" mass="120110">MAGYLRFPHLRGDTLVFVAEDDVWTAPVSGGRAYRLTADDVPVATPRLSPDGTRVAWTSTREGAGEVFVADADGGSARRLTWWGGARCRGWAPSGDVLALTSAGQSLGRSTWAWDVPVDGGAPRRREHGPLSDLALSADSPGVLLATTRSLESAWWKRYRGGTAAKLWWDADGSGGFVRLLAGIDAQLESPMQVGDRLAFLSDHEGWGNLYSVDRSGRDLRRHTDHGGPDAPAFYVRHASTDGGRVVFESAGELWILDSLESDARPLDVRLGGPRTAREPHRITTSAWLSDAVPDRTGRTSVVSVRGTVHRLTHRDGPARTLIAEPGVRARLAEPLGDDRAVWVDDADGEEAVTVAPMDPRAEEAPPLVRYSVGGRVLQLAAAPDGRSVAVAMHDGRLLLVDLSAGESDEGEVRELARGADGEISGLAWSPDSQWLAYTDPIEAGISRIAVMRPADGVPVAVTEPRFVDRSPTFTLDGRYLAFLSRRSFDPIYDQHSFDLTFPASWRPFLVPLAARTPDPFGASPDGRPTSHADEKADDLRAPDPDDPSAEGAENVPKPEKDAEKKAPPEVLIDVDGLVDRVVPIPVGEGRYSGMSAAKGCLLWFHSPVEGVLGSGRPDDEKPDRPVLERYDLVRLKLDVIADPVSAYAVSGDGTRLVVRDRETLRVLRSDRTGSTAPEKGDADEFEIDTRRIVVTVDPTAEWRQMYDEAGRLMRDHFWVADMAGVDWAAELARYRPLVDAVGSVDDLVDVLWEVNGELGTSHAYVSGGGGGDWSGRPGLLGADLDRTDDGWRVARVLPPETSAPDARSPLAGPGVDVRAGDVILEVGGRPVDPEWGPAPLLVGTANRLVELTVRTGPGHAASGREGEVRRVVVKPLSSESEVRYQDWVAGRRAFVADGSEGRLGYLHVPDMVASGWAQLHRDLGRETARDGLILDVRGNSGGHTSQLVVEKLARRVIGWDVPRHRQSFPYPDDAPRGPVVALADEHSGSDGDIVTAAIKRLGIGPVIGTRTWGGVIGIDGRYHLVDGTRVTQPRYASWFDDTGWEVENRGVDPDIEVVTTPQDHAAGRDPQLERAVDLALERLEERPAARPPDPATRPSRRRPDLPPRP</sequence>
<dbReference type="InterPro" id="IPR005151">
    <property type="entry name" value="Tail-specific_protease"/>
</dbReference>
<keyword evidence="6 7" id="KW-0720">Serine protease</keyword>
<dbReference type="PIRSF" id="PIRSF036421">
    <property type="entry name" value="Tricorn_protease"/>
    <property type="match status" value="1"/>
</dbReference>
<dbReference type="RefSeq" id="WP_311555489.1">
    <property type="nucleotide sequence ID" value="NZ_JAVREJ010000004.1"/>
</dbReference>
<evidence type="ECO:0000313" key="11">
    <source>
        <dbReference type="Proteomes" id="UP001183202"/>
    </source>
</evidence>
<gene>
    <name evidence="10" type="ORF">RM445_07960</name>
</gene>
<dbReference type="Proteomes" id="UP001183202">
    <property type="component" value="Unassembled WGS sequence"/>
</dbReference>
<dbReference type="InterPro" id="IPR028204">
    <property type="entry name" value="Tricorn_C1"/>
</dbReference>
<comment type="caution">
    <text evidence="10">The sequence shown here is derived from an EMBL/GenBank/DDBJ whole genome shotgun (WGS) entry which is preliminary data.</text>
</comment>
<dbReference type="SUPFAM" id="SSF52096">
    <property type="entry name" value="ClpP/crotonase"/>
    <property type="match status" value="1"/>
</dbReference>
<evidence type="ECO:0000256" key="2">
    <source>
        <dbReference type="ARBA" id="ARBA00008524"/>
    </source>
</evidence>
<evidence type="ECO:0000256" key="5">
    <source>
        <dbReference type="ARBA" id="ARBA00022801"/>
    </source>
</evidence>
<dbReference type="Pfam" id="PF14685">
    <property type="entry name" value="PDZ_Tricorn"/>
    <property type="match status" value="1"/>
</dbReference>
<dbReference type="PANTHER" id="PTHR43253:SF1">
    <property type="entry name" value="TRICORN PROTEASE HOMOLOG 2-RELATED"/>
    <property type="match status" value="1"/>
</dbReference>
<reference evidence="11" key="1">
    <citation type="submission" date="2023-07" db="EMBL/GenBank/DDBJ databases">
        <title>30 novel species of actinomycetes from the DSMZ collection.</title>
        <authorList>
            <person name="Nouioui I."/>
        </authorList>
    </citation>
    <scope>NUCLEOTIDE SEQUENCE [LARGE SCALE GENOMIC DNA]</scope>
    <source>
        <strain evidence="11">DSM 45834</strain>
    </source>
</reference>
<dbReference type="Gene3D" id="2.120.10.60">
    <property type="entry name" value="Tricorn protease N-terminal domain"/>
    <property type="match status" value="1"/>
</dbReference>
<dbReference type="InterPro" id="IPR036034">
    <property type="entry name" value="PDZ_sf"/>
</dbReference>
<keyword evidence="11" id="KW-1185">Reference proteome</keyword>
<dbReference type="PANTHER" id="PTHR43253">
    <property type="entry name" value="TRICORN PROTEASE HOMOLOG 2-RELATED"/>
    <property type="match status" value="1"/>
</dbReference>
<dbReference type="Pfam" id="PF03572">
    <property type="entry name" value="Peptidase_S41"/>
    <property type="match status" value="1"/>
</dbReference>
<feature type="region of interest" description="Disordered" evidence="8">
    <location>
        <begin position="1083"/>
        <end position="1110"/>
    </location>
</feature>
<accession>A0ABU2N699</accession>
<evidence type="ECO:0000256" key="6">
    <source>
        <dbReference type="ARBA" id="ARBA00022825"/>
    </source>
</evidence>
<keyword evidence="3 7" id="KW-0963">Cytoplasm</keyword>
<dbReference type="Pfam" id="PF26550">
    <property type="entry name" value="Tricorn_2nd"/>
    <property type="match status" value="1"/>
</dbReference>
<dbReference type="EMBL" id="JAVREJ010000004">
    <property type="protein sequence ID" value="MDT0349460.1"/>
    <property type="molecule type" value="Genomic_DNA"/>
</dbReference>
<name>A0ABU2N699_9PSEU</name>
<comment type="subcellular location">
    <subcellularLocation>
        <location evidence="1 7">Cytoplasm</location>
    </subcellularLocation>
</comment>
<dbReference type="SUPFAM" id="SSF69304">
    <property type="entry name" value="Tricorn protease N-terminal domain"/>
    <property type="match status" value="1"/>
</dbReference>
<organism evidence="10 11">
    <name type="scientific">Pseudonocardia charpentierae</name>
    <dbReference type="NCBI Taxonomy" id="3075545"/>
    <lineage>
        <taxon>Bacteria</taxon>
        <taxon>Bacillati</taxon>
        <taxon>Actinomycetota</taxon>
        <taxon>Actinomycetes</taxon>
        <taxon>Pseudonocardiales</taxon>
        <taxon>Pseudonocardiaceae</taxon>
        <taxon>Pseudonocardia</taxon>
    </lineage>
</organism>
<dbReference type="SUPFAM" id="SSF82171">
    <property type="entry name" value="DPP6 N-terminal domain-like"/>
    <property type="match status" value="1"/>
</dbReference>
<dbReference type="InterPro" id="IPR015943">
    <property type="entry name" value="WD40/YVTN_repeat-like_dom_sf"/>
</dbReference>
<evidence type="ECO:0000313" key="10">
    <source>
        <dbReference type="EMBL" id="MDT0349460.1"/>
    </source>
</evidence>
<feature type="compositionally biased region" description="Basic and acidic residues" evidence="8">
    <location>
        <begin position="529"/>
        <end position="544"/>
    </location>
</feature>
<dbReference type="Gene3D" id="3.30.750.44">
    <property type="match status" value="1"/>
</dbReference>
<keyword evidence="5 7" id="KW-0378">Hydrolase</keyword>
<dbReference type="Pfam" id="PF26549">
    <property type="entry name" value="Tricorn_N"/>
    <property type="match status" value="1"/>
</dbReference>
<dbReference type="EC" id="3.4.21.-" evidence="7"/>
<dbReference type="SUPFAM" id="SSF50156">
    <property type="entry name" value="PDZ domain-like"/>
    <property type="match status" value="1"/>
</dbReference>
<evidence type="ECO:0000256" key="7">
    <source>
        <dbReference type="PIRNR" id="PIRNR036421"/>
    </source>
</evidence>
<dbReference type="CDD" id="cd07562">
    <property type="entry name" value="Peptidase_S41_TRI"/>
    <property type="match status" value="1"/>
</dbReference>
<evidence type="ECO:0000256" key="3">
    <source>
        <dbReference type="ARBA" id="ARBA00022490"/>
    </source>
</evidence>
<evidence type="ECO:0000256" key="4">
    <source>
        <dbReference type="ARBA" id="ARBA00022670"/>
    </source>
</evidence>
<proteinExistence type="inferred from homology"/>
<dbReference type="InterPro" id="IPR029414">
    <property type="entry name" value="Tricorn_PDZ"/>
</dbReference>
<evidence type="ECO:0000259" key="9">
    <source>
        <dbReference type="SMART" id="SM00245"/>
    </source>
</evidence>
<evidence type="ECO:0000256" key="8">
    <source>
        <dbReference type="SAM" id="MobiDB-lite"/>
    </source>
</evidence>
<comment type="function">
    <text evidence="7">Degrades oligopeptides.</text>
</comment>
<dbReference type="Pfam" id="PF14684">
    <property type="entry name" value="Tricorn_C1"/>
    <property type="match status" value="1"/>
</dbReference>
<protein>
    <recommendedName>
        <fullName evidence="7">Tricorn protease homolog</fullName>
        <ecNumber evidence="7">3.4.21.-</ecNumber>
    </recommendedName>
</protein>
<dbReference type="Gene3D" id="2.30.42.10">
    <property type="match status" value="1"/>
</dbReference>
<feature type="compositionally biased region" description="Basic and acidic residues" evidence="8">
    <location>
        <begin position="557"/>
        <end position="568"/>
    </location>
</feature>
<dbReference type="Gene3D" id="2.130.10.10">
    <property type="entry name" value="YVTN repeat-like/Quinoprotein amine dehydrogenase"/>
    <property type="match status" value="1"/>
</dbReference>
<feature type="region of interest" description="Disordered" evidence="8">
    <location>
        <begin position="517"/>
        <end position="570"/>
    </location>
</feature>
<dbReference type="InterPro" id="IPR012393">
    <property type="entry name" value="Tricorn_protease"/>
</dbReference>
<keyword evidence="4 7" id="KW-0645">Protease</keyword>
<feature type="domain" description="Tail specific protease" evidence="9">
    <location>
        <begin position="867"/>
        <end position="1059"/>
    </location>
</feature>
<dbReference type="InterPro" id="IPR029045">
    <property type="entry name" value="ClpP/crotonase-like_dom_sf"/>
</dbReference>